<keyword evidence="2" id="KW-0489">Methyltransferase</keyword>
<organism evidence="2 3">
    <name type="scientific">Metabacillus sediminilitoris</name>
    <dbReference type="NCBI Taxonomy" id="2567941"/>
    <lineage>
        <taxon>Bacteria</taxon>
        <taxon>Bacillati</taxon>
        <taxon>Bacillota</taxon>
        <taxon>Bacilli</taxon>
        <taxon>Bacillales</taxon>
        <taxon>Bacillaceae</taxon>
        <taxon>Metabacillus</taxon>
    </lineage>
</organism>
<feature type="domain" description="Methyltransferase" evidence="1">
    <location>
        <begin position="72"/>
        <end position="156"/>
    </location>
</feature>
<dbReference type="AlphaFoldDB" id="A0A4S4BQL8"/>
<sequence length="278" mass="32745">MVMTNTRYDYIELWKESMTDHNGNMPKRMIDDAVEEAFWSSMLEKKKQQKLDPYAQVVQREILSLLNGDDHVLEIGPGWGNYTFAIAENVKRLTCIDSSKSIVQFLESQATAKNVYNMKLIHGKWESETEIEKYNVVFGFNCYYRMYDIEKALLKMNKSAQRLAIVGMTTGPEKPHYMDLHKKGYKINLRRRDYIHILNVLYQLGIMANCKIVKLQSKKSYLSYEELIRDNTTKILDAHYNANEVEMVINRYITEKDGKFEYIYPFHAALLYWNPINL</sequence>
<evidence type="ECO:0000259" key="1">
    <source>
        <dbReference type="Pfam" id="PF13649"/>
    </source>
</evidence>
<reference evidence="2 3" key="1">
    <citation type="submission" date="2019-04" db="EMBL/GenBank/DDBJ databases">
        <title>Bacillus sediminilitoris sp. nov., isolated from a tidal flat sediment on the East China Sea.</title>
        <authorList>
            <person name="Wei Y."/>
            <person name="Mao H."/>
            <person name="Fang J."/>
        </authorList>
    </citation>
    <scope>NUCLEOTIDE SEQUENCE [LARGE SCALE GENOMIC DNA]</scope>
    <source>
        <strain evidence="2 3">DSL-17</strain>
    </source>
</reference>
<evidence type="ECO:0000313" key="2">
    <source>
        <dbReference type="EMBL" id="THF77250.1"/>
    </source>
</evidence>
<dbReference type="EMBL" id="SSNT01000016">
    <property type="protein sequence ID" value="THF77250.1"/>
    <property type="molecule type" value="Genomic_DNA"/>
</dbReference>
<dbReference type="Gene3D" id="3.40.50.150">
    <property type="entry name" value="Vaccinia Virus protein VP39"/>
    <property type="match status" value="1"/>
</dbReference>
<proteinExistence type="predicted"/>
<dbReference type="OrthoDB" id="2594046at2"/>
<evidence type="ECO:0000313" key="3">
    <source>
        <dbReference type="Proteomes" id="UP000310334"/>
    </source>
</evidence>
<dbReference type="GO" id="GO:0032259">
    <property type="term" value="P:methylation"/>
    <property type="evidence" value="ECO:0007669"/>
    <property type="project" value="UniProtKB-KW"/>
</dbReference>
<keyword evidence="2" id="KW-0808">Transferase</keyword>
<dbReference type="Pfam" id="PF13649">
    <property type="entry name" value="Methyltransf_25"/>
    <property type="match status" value="1"/>
</dbReference>
<protein>
    <submittedName>
        <fullName evidence="2">Methyltransferase domain-containing protein</fullName>
    </submittedName>
</protein>
<accession>A0A4S4BQL8</accession>
<keyword evidence="3" id="KW-1185">Reference proteome</keyword>
<gene>
    <name evidence="2" type="ORF">E6W99_19610</name>
</gene>
<dbReference type="CDD" id="cd02440">
    <property type="entry name" value="AdoMet_MTases"/>
    <property type="match status" value="1"/>
</dbReference>
<dbReference type="GO" id="GO:0008168">
    <property type="term" value="F:methyltransferase activity"/>
    <property type="evidence" value="ECO:0007669"/>
    <property type="project" value="UniProtKB-KW"/>
</dbReference>
<dbReference type="SUPFAM" id="SSF53335">
    <property type="entry name" value="S-adenosyl-L-methionine-dependent methyltransferases"/>
    <property type="match status" value="1"/>
</dbReference>
<dbReference type="Proteomes" id="UP000310334">
    <property type="component" value="Unassembled WGS sequence"/>
</dbReference>
<dbReference type="InterPro" id="IPR041698">
    <property type="entry name" value="Methyltransf_25"/>
</dbReference>
<name>A0A4S4BQL8_9BACI</name>
<comment type="caution">
    <text evidence="2">The sequence shown here is derived from an EMBL/GenBank/DDBJ whole genome shotgun (WGS) entry which is preliminary data.</text>
</comment>
<dbReference type="InterPro" id="IPR029063">
    <property type="entry name" value="SAM-dependent_MTases_sf"/>
</dbReference>
<dbReference type="RefSeq" id="WP_136357069.1">
    <property type="nucleotide sequence ID" value="NZ_CP046266.1"/>
</dbReference>